<accession>A0A494UWA3</accession>
<keyword evidence="2" id="KW-1185">Reference proteome</keyword>
<dbReference type="KEGG" id="sfug:CNQ36_20975"/>
<sequence>MVSSSHEALHRIFQQDPGLFARAARHLGVAFPPPVSATELSTDLTETQPLERRVDTLLRMDTEDGSFLLAVESQGRPAPDKPASWAYYLSYVYAKYRVPPVLLVVCADRGTAAWAARQVDIGPRQWPSLTLRPLVLGPDDVPVIDSPDEAARDIPLTVLSAALHRRDPGADAILNALAKALKSVSADDEDTATTFIELTEQGLGTTQAAELWRHLMAVDLSFFQSQTAQKLRAEGQAKGRAEGRAEGQAESRAKDLLLLLGHRGVEVSEQDRERIVGCGDPDVLGLWFRNALTAASTAEIFASAGESGLAD</sequence>
<dbReference type="PANTHER" id="PTHR34613">
    <property type="entry name" value="SLL0800 PROTEIN"/>
    <property type="match status" value="1"/>
</dbReference>
<dbReference type="PANTHER" id="PTHR34613:SF1">
    <property type="entry name" value="SLL6017 PROTEIN"/>
    <property type="match status" value="1"/>
</dbReference>
<dbReference type="GeneID" id="93885312"/>
<dbReference type="AlphaFoldDB" id="A0A494UWA3"/>
<dbReference type="Proteomes" id="UP000282170">
    <property type="component" value="Chromosome"/>
</dbReference>
<evidence type="ECO:0000313" key="2">
    <source>
        <dbReference type="Proteomes" id="UP000282170"/>
    </source>
</evidence>
<dbReference type="RefSeq" id="WP_163013319.1">
    <property type="nucleotide sequence ID" value="NZ_CP023407.1"/>
</dbReference>
<protein>
    <submittedName>
        <fullName evidence="1">Uncharacterized protein</fullName>
    </submittedName>
</protein>
<gene>
    <name evidence="1" type="ORF">CNQ36_20975</name>
</gene>
<dbReference type="EMBL" id="CP023407">
    <property type="protein sequence ID" value="AYL37657.1"/>
    <property type="molecule type" value="Genomic_DNA"/>
</dbReference>
<reference evidence="1 2" key="1">
    <citation type="submission" date="2017-09" db="EMBL/GenBank/DDBJ databases">
        <authorList>
            <person name="Zhang H."/>
            <person name="Hu S."/>
            <person name="Xu J."/>
            <person name="He Z."/>
        </authorList>
    </citation>
    <scope>NUCLEOTIDE SEQUENCE [LARGE SCALE GENOMIC DNA]</scope>
    <source>
        <strain evidence="1 2">TXX3120</strain>
    </source>
</reference>
<evidence type="ECO:0000313" key="1">
    <source>
        <dbReference type="EMBL" id="AYL37657.1"/>
    </source>
</evidence>
<organism evidence="1 2">
    <name type="scientific">Streptomyces fungicidicus</name>
    <dbReference type="NCBI Taxonomy" id="68203"/>
    <lineage>
        <taxon>Bacteria</taxon>
        <taxon>Bacillati</taxon>
        <taxon>Actinomycetota</taxon>
        <taxon>Actinomycetes</taxon>
        <taxon>Kitasatosporales</taxon>
        <taxon>Streptomycetaceae</taxon>
        <taxon>Streptomyces</taxon>
    </lineage>
</organism>
<name>A0A494UWA3_9ACTN</name>
<proteinExistence type="predicted"/>